<dbReference type="RefSeq" id="WP_303687842.1">
    <property type="nucleotide sequence ID" value="NZ_CAJXYO010000032.1"/>
</dbReference>
<feature type="domain" description="Rhodanese" evidence="1">
    <location>
        <begin position="17"/>
        <end position="99"/>
    </location>
</feature>
<name>A0A1Z8AJL0_9FLAO</name>
<dbReference type="PANTHER" id="PTHR43031:SF7">
    <property type="entry name" value="NITRIC OXIDE REDUCTASE FLRD-NAD(+) REDUCTASE"/>
    <property type="match status" value="1"/>
</dbReference>
<dbReference type="Pfam" id="PF00581">
    <property type="entry name" value="Rhodanese"/>
    <property type="match status" value="1"/>
</dbReference>
<dbReference type="CDD" id="cd00158">
    <property type="entry name" value="RHOD"/>
    <property type="match status" value="1"/>
</dbReference>
<gene>
    <name evidence="2" type="ORF">A9Q93_12800</name>
</gene>
<dbReference type="Proteomes" id="UP000196102">
    <property type="component" value="Unassembled WGS sequence"/>
</dbReference>
<dbReference type="SMART" id="SM00450">
    <property type="entry name" value="RHOD"/>
    <property type="match status" value="1"/>
</dbReference>
<dbReference type="GO" id="GO:0016740">
    <property type="term" value="F:transferase activity"/>
    <property type="evidence" value="ECO:0007669"/>
    <property type="project" value="UniProtKB-KW"/>
</dbReference>
<comment type="caution">
    <text evidence="2">The sequence shown here is derived from an EMBL/GenBank/DDBJ whole genome shotgun (WGS) entry which is preliminary data.</text>
</comment>
<dbReference type="EMBL" id="MAAX01000195">
    <property type="protein sequence ID" value="OUS10517.1"/>
    <property type="molecule type" value="Genomic_DNA"/>
</dbReference>
<protein>
    <submittedName>
        <fullName evidence="2">Sulfurtransferase</fullName>
    </submittedName>
</protein>
<dbReference type="InterPro" id="IPR001763">
    <property type="entry name" value="Rhodanese-like_dom"/>
</dbReference>
<keyword evidence="2" id="KW-0808">Transferase</keyword>
<organism evidence="2 3">
    <name type="scientific">Nonlabens dokdonensis</name>
    <dbReference type="NCBI Taxonomy" id="328515"/>
    <lineage>
        <taxon>Bacteria</taxon>
        <taxon>Pseudomonadati</taxon>
        <taxon>Bacteroidota</taxon>
        <taxon>Flavobacteriia</taxon>
        <taxon>Flavobacteriales</taxon>
        <taxon>Flavobacteriaceae</taxon>
        <taxon>Nonlabens</taxon>
    </lineage>
</organism>
<dbReference type="InterPro" id="IPR050229">
    <property type="entry name" value="GlpE_sulfurtransferase"/>
</dbReference>
<reference evidence="3" key="1">
    <citation type="journal article" date="2017" name="Proc. Natl. Acad. Sci. U.S.A.">
        <title>Simulation of Deepwater Horizon oil plume reveals substrate specialization within a complex community of hydrocarbon-degraders.</title>
        <authorList>
            <person name="Hu P."/>
            <person name="Dubinsky E.A."/>
            <person name="Probst A.J."/>
            <person name="Wang J."/>
            <person name="Sieber C.M.K."/>
            <person name="Tom L.M."/>
            <person name="Gardinali P."/>
            <person name="Banfield J.F."/>
            <person name="Atlas R.M."/>
            <person name="Andersen G.L."/>
        </authorList>
    </citation>
    <scope>NUCLEOTIDE SEQUENCE [LARGE SCALE GENOMIC DNA]</scope>
</reference>
<proteinExistence type="predicted"/>
<dbReference type="SUPFAM" id="SSF52821">
    <property type="entry name" value="Rhodanese/Cell cycle control phosphatase"/>
    <property type="match status" value="1"/>
</dbReference>
<dbReference type="PROSITE" id="PS50206">
    <property type="entry name" value="RHODANESE_3"/>
    <property type="match status" value="1"/>
</dbReference>
<dbReference type="PANTHER" id="PTHR43031">
    <property type="entry name" value="FAD-DEPENDENT OXIDOREDUCTASE"/>
    <property type="match status" value="1"/>
</dbReference>
<dbReference type="InterPro" id="IPR036873">
    <property type="entry name" value="Rhodanese-like_dom_sf"/>
</dbReference>
<evidence type="ECO:0000259" key="1">
    <source>
        <dbReference type="PROSITE" id="PS50206"/>
    </source>
</evidence>
<evidence type="ECO:0000313" key="3">
    <source>
        <dbReference type="Proteomes" id="UP000196102"/>
    </source>
</evidence>
<evidence type="ECO:0000313" key="2">
    <source>
        <dbReference type="EMBL" id="OUS10517.1"/>
    </source>
</evidence>
<dbReference type="AlphaFoldDB" id="A0A1Z8AJL0"/>
<sequence length="99" mass="10903">MFGLFSKKKKQTIDRYLKEGAQLVDVRTSSEFNSDHIIGSKNIPVQGFDQKIETLDKSKPVIVYCAMGGRSNIAASKLKSKGFKVVNAGGIGSMRKHLK</sequence>
<accession>A0A1Z8AJL0</accession>
<dbReference type="Gene3D" id="3.40.250.10">
    <property type="entry name" value="Rhodanese-like domain"/>
    <property type="match status" value="1"/>
</dbReference>